<dbReference type="InterPro" id="IPR005719">
    <property type="entry name" value="Dihydroorotate_DH_2"/>
</dbReference>
<name>I4B1S7_TURPD</name>
<evidence type="ECO:0000256" key="5">
    <source>
        <dbReference type="ARBA" id="ARBA00005359"/>
    </source>
</evidence>
<comment type="subcellular location">
    <subcellularLocation>
        <location evidence="3">Membrane</location>
    </subcellularLocation>
</comment>
<evidence type="ECO:0000256" key="1">
    <source>
        <dbReference type="ARBA" id="ARBA00001917"/>
    </source>
</evidence>
<evidence type="ECO:0000256" key="2">
    <source>
        <dbReference type="ARBA" id="ARBA00003125"/>
    </source>
</evidence>
<dbReference type="PROSITE" id="PS00911">
    <property type="entry name" value="DHODEHASE_1"/>
    <property type="match status" value="1"/>
</dbReference>
<evidence type="ECO:0000256" key="7">
    <source>
        <dbReference type="ARBA" id="ARBA00018366"/>
    </source>
</evidence>
<evidence type="ECO:0000313" key="17">
    <source>
        <dbReference type="Proteomes" id="UP000006048"/>
    </source>
</evidence>
<dbReference type="GO" id="GO:0106430">
    <property type="term" value="F:dihydroorotate dehydrogenase (quinone) activity"/>
    <property type="evidence" value="ECO:0007669"/>
    <property type="project" value="UniProtKB-EC"/>
</dbReference>
<sequence length="343" mass="37311">MTKQSMLQRSYRLAKPLLFKADAESAHAIAAAAMRAVTPFVSHSHIHERAPKILFDRKVYSPLGIAAGFDKKCAAPEYLHRLGFGFVESGSLTPKPQPGNAKPRLVRLPESEALINKMGFNNPGFERGWRSLRSRLAAAPRDYLIALSLGKGKDTPVERAQDDYVSCLDLLARDVMSEYLFYIAINVSSPNTPNLRALQTGKAIRALVKECVAVSPRPVVVKFAPDFVSDKLYRDSLDAALAAGAQGIIISNTSTNHSLTSVPPALKDFGGGLSGKPLAERARHLLSLTLKHTKGKVPVISSGGVFSPQEARRRLDLGADLVQVYTGFVYYGPDFARDSLRVA</sequence>
<accession>I4B1S7</accession>
<dbReference type="KEGG" id="tpx:Turpa_0582"/>
<dbReference type="PANTHER" id="PTHR48109">
    <property type="entry name" value="DIHYDROOROTATE DEHYDROGENASE (QUINONE), MITOCHONDRIAL-RELATED"/>
    <property type="match status" value="1"/>
</dbReference>
<dbReference type="NCBIfam" id="NF003652">
    <property type="entry name" value="PRK05286.2-5"/>
    <property type="match status" value="1"/>
</dbReference>
<dbReference type="InterPro" id="IPR001295">
    <property type="entry name" value="Dihydroorotate_DH_CS"/>
</dbReference>
<dbReference type="NCBIfam" id="TIGR01036">
    <property type="entry name" value="pyrD_sub2"/>
    <property type="match status" value="1"/>
</dbReference>
<gene>
    <name evidence="16" type="ordered locus">Turpa_0582</name>
</gene>
<dbReference type="Proteomes" id="UP000006048">
    <property type="component" value="Chromosome"/>
</dbReference>
<evidence type="ECO:0000256" key="12">
    <source>
        <dbReference type="ARBA" id="ARBA00023136"/>
    </source>
</evidence>
<dbReference type="Gene3D" id="3.20.20.70">
    <property type="entry name" value="Aldolase class I"/>
    <property type="match status" value="1"/>
</dbReference>
<dbReference type="PATRIC" id="fig|869212.3.peg.557"/>
<dbReference type="GO" id="GO:0044205">
    <property type="term" value="P:'de novo' UMP biosynthetic process"/>
    <property type="evidence" value="ECO:0007669"/>
    <property type="project" value="UniProtKB-UniPathway"/>
</dbReference>
<comment type="pathway">
    <text evidence="4">Pyrimidine metabolism; UMP biosynthesis via de novo pathway; orotate from (S)-dihydroorotate (quinone route): step 1/1.</text>
</comment>
<dbReference type="GO" id="GO:0005886">
    <property type="term" value="C:plasma membrane"/>
    <property type="evidence" value="ECO:0007669"/>
    <property type="project" value="TreeGrafter"/>
</dbReference>
<evidence type="ECO:0000256" key="8">
    <source>
        <dbReference type="ARBA" id="ARBA00022630"/>
    </source>
</evidence>
<evidence type="ECO:0000313" key="16">
    <source>
        <dbReference type="EMBL" id="AFM11234.1"/>
    </source>
</evidence>
<dbReference type="PANTHER" id="PTHR48109:SF4">
    <property type="entry name" value="DIHYDROOROTATE DEHYDROGENASE (QUINONE), MITOCHONDRIAL"/>
    <property type="match status" value="1"/>
</dbReference>
<evidence type="ECO:0000256" key="14">
    <source>
        <dbReference type="NCBIfam" id="TIGR01036"/>
    </source>
</evidence>
<evidence type="ECO:0000256" key="13">
    <source>
        <dbReference type="ARBA" id="ARBA00048639"/>
    </source>
</evidence>
<comment type="function">
    <text evidence="2">Catalyzes the conversion of dihydroorotate to orotate with quinone as electron acceptor.</text>
</comment>
<comment type="similarity">
    <text evidence="5">Belongs to the dihydroorotate dehydrogenase family. Type 2 subfamily.</text>
</comment>
<evidence type="ECO:0000256" key="3">
    <source>
        <dbReference type="ARBA" id="ARBA00004370"/>
    </source>
</evidence>
<dbReference type="SUPFAM" id="SSF51395">
    <property type="entry name" value="FMN-linked oxidoreductases"/>
    <property type="match status" value="1"/>
</dbReference>
<dbReference type="PIRSF" id="PIRSF000164">
    <property type="entry name" value="DHO_oxidase"/>
    <property type="match status" value="1"/>
</dbReference>
<dbReference type="Pfam" id="PF01180">
    <property type="entry name" value="DHO_dh"/>
    <property type="match status" value="1"/>
</dbReference>
<evidence type="ECO:0000256" key="9">
    <source>
        <dbReference type="ARBA" id="ARBA00022643"/>
    </source>
</evidence>
<dbReference type="STRING" id="869212.Turpa_0582"/>
<evidence type="ECO:0000256" key="10">
    <source>
        <dbReference type="ARBA" id="ARBA00022975"/>
    </source>
</evidence>
<dbReference type="InterPro" id="IPR050074">
    <property type="entry name" value="DHO_dehydrogenase"/>
</dbReference>
<evidence type="ECO:0000256" key="4">
    <source>
        <dbReference type="ARBA" id="ARBA00005161"/>
    </source>
</evidence>
<dbReference type="EC" id="1.3.5.2" evidence="6 14"/>
<keyword evidence="17" id="KW-1185">Reference proteome</keyword>
<evidence type="ECO:0000256" key="6">
    <source>
        <dbReference type="ARBA" id="ARBA00012791"/>
    </source>
</evidence>
<comment type="catalytic activity">
    <reaction evidence="13">
        <text>(S)-dihydroorotate + a quinone = orotate + a quinol</text>
        <dbReference type="Rhea" id="RHEA:30187"/>
        <dbReference type="ChEBI" id="CHEBI:24646"/>
        <dbReference type="ChEBI" id="CHEBI:30839"/>
        <dbReference type="ChEBI" id="CHEBI:30864"/>
        <dbReference type="ChEBI" id="CHEBI:132124"/>
        <dbReference type="EC" id="1.3.5.2"/>
    </reaction>
</comment>
<evidence type="ECO:0000256" key="11">
    <source>
        <dbReference type="ARBA" id="ARBA00023002"/>
    </source>
</evidence>
<keyword evidence="10" id="KW-0665">Pyrimidine biosynthesis</keyword>
<keyword evidence="8" id="KW-0285">Flavoprotein</keyword>
<dbReference type="AlphaFoldDB" id="I4B1S7"/>
<keyword evidence="12" id="KW-0472">Membrane</keyword>
<feature type="domain" description="Dihydroorotate dehydrogenase catalytic" evidence="15">
    <location>
        <begin position="58"/>
        <end position="336"/>
    </location>
</feature>
<dbReference type="HOGENOM" id="CLU_013640_2_0_12"/>
<evidence type="ECO:0000259" key="15">
    <source>
        <dbReference type="Pfam" id="PF01180"/>
    </source>
</evidence>
<reference evidence="16 17" key="1">
    <citation type="submission" date="2012-06" db="EMBL/GenBank/DDBJ databases">
        <title>The complete chromosome of genome of Turneriella parva DSM 21527.</title>
        <authorList>
            <consortium name="US DOE Joint Genome Institute (JGI-PGF)"/>
            <person name="Lucas S."/>
            <person name="Han J."/>
            <person name="Lapidus A."/>
            <person name="Bruce D."/>
            <person name="Goodwin L."/>
            <person name="Pitluck S."/>
            <person name="Peters L."/>
            <person name="Kyrpides N."/>
            <person name="Mavromatis K."/>
            <person name="Ivanova N."/>
            <person name="Mikhailova N."/>
            <person name="Chertkov O."/>
            <person name="Detter J.C."/>
            <person name="Tapia R."/>
            <person name="Han C."/>
            <person name="Land M."/>
            <person name="Hauser L."/>
            <person name="Markowitz V."/>
            <person name="Cheng J.-F."/>
            <person name="Hugenholtz P."/>
            <person name="Woyke T."/>
            <person name="Wu D."/>
            <person name="Gronow S."/>
            <person name="Wellnitz S."/>
            <person name="Brambilla E."/>
            <person name="Klenk H.-P."/>
            <person name="Eisen J.A."/>
        </authorList>
    </citation>
    <scope>NUCLEOTIDE SEQUENCE [LARGE SCALE GENOMIC DNA]</scope>
    <source>
        <strain evidence="17">ATCC BAA-1111 / DSM 21527 / NCTC 11395 / H</strain>
    </source>
</reference>
<protein>
    <recommendedName>
        <fullName evidence="7 14">Dihydroorotate dehydrogenase (quinone)</fullName>
        <ecNumber evidence="6 14">1.3.5.2</ecNumber>
    </recommendedName>
</protein>
<keyword evidence="11 16" id="KW-0560">Oxidoreductase</keyword>
<organism evidence="16 17">
    <name type="scientific">Turneriella parva (strain ATCC BAA-1111 / DSM 21527 / NCTC 11395 / H)</name>
    <name type="common">Leptospira parva</name>
    <dbReference type="NCBI Taxonomy" id="869212"/>
    <lineage>
        <taxon>Bacteria</taxon>
        <taxon>Pseudomonadati</taxon>
        <taxon>Spirochaetota</taxon>
        <taxon>Spirochaetia</taxon>
        <taxon>Leptospirales</taxon>
        <taxon>Leptospiraceae</taxon>
        <taxon>Turneriella</taxon>
    </lineage>
</organism>
<dbReference type="InterPro" id="IPR005720">
    <property type="entry name" value="Dihydroorotate_DH_cat"/>
</dbReference>
<keyword evidence="9" id="KW-0288">FMN</keyword>
<dbReference type="CDD" id="cd04738">
    <property type="entry name" value="DHOD_2_like"/>
    <property type="match status" value="1"/>
</dbReference>
<dbReference type="EMBL" id="CP002959">
    <property type="protein sequence ID" value="AFM11234.1"/>
    <property type="molecule type" value="Genomic_DNA"/>
</dbReference>
<comment type="cofactor">
    <cofactor evidence="1">
        <name>FMN</name>
        <dbReference type="ChEBI" id="CHEBI:58210"/>
    </cofactor>
</comment>
<proteinExistence type="inferred from homology"/>
<dbReference type="InterPro" id="IPR013785">
    <property type="entry name" value="Aldolase_TIM"/>
</dbReference>
<dbReference type="GO" id="GO:0006207">
    <property type="term" value="P:'de novo' pyrimidine nucleobase biosynthetic process"/>
    <property type="evidence" value="ECO:0007669"/>
    <property type="project" value="UniProtKB-UniRule"/>
</dbReference>
<dbReference type="GO" id="GO:0005737">
    <property type="term" value="C:cytoplasm"/>
    <property type="evidence" value="ECO:0007669"/>
    <property type="project" value="InterPro"/>
</dbReference>
<dbReference type="InterPro" id="IPR012135">
    <property type="entry name" value="Dihydroorotate_DH_1_2"/>
</dbReference>
<dbReference type="UniPathway" id="UPA00070">
    <property type="reaction ID" value="UER00946"/>
</dbReference>